<dbReference type="Proteomes" id="UP000217790">
    <property type="component" value="Unassembled WGS sequence"/>
</dbReference>
<dbReference type="AlphaFoldDB" id="A0A2H3D8K1"/>
<reference evidence="3" key="1">
    <citation type="journal article" date="2017" name="Nat. Ecol. Evol.">
        <title>Genome expansion and lineage-specific genetic innovations in the forest pathogenic fungi Armillaria.</title>
        <authorList>
            <person name="Sipos G."/>
            <person name="Prasanna A.N."/>
            <person name="Walter M.C."/>
            <person name="O'Connor E."/>
            <person name="Balint B."/>
            <person name="Krizsan K."/>
            <person name="Kiss B."/>
            <person name="Hess J."/>
            <person name="Varga T."/>
            <person name="Slot J."/>
            <person name="Riley R."/>
            <person name="Boka B."/>
            <person name="Rigling D."/>
            <person name="Barry K."/>
            <person name="Lee J."/>
            <person name="Mihaltcheva S."/>
            <person name="LaButti K."/>
            <person name="Lipzen A."/>
            <person name="Waldron R."/>
            <person name="Moloney N.M."/>
            <person name="Sperisen C."/>
            <person name="Kredics L."/>
            <person name="Vagvoelgyi C."/>
            <person name="Patrignani A."/>
            <person name="Fitzpatrick D."/>
            <person name="Nagy I."/>
            <person name="Doyle S."/>
            <person name="Anderson J.B."/>
            <person name="Grigoriev I.V."/>
            <person name="Gueldener U."/>
            <person name="Muensterkoetter M."/>
            <person name="Nagy L.G."/>
        </authorList>
    </citation>
    <scope>NUCLEOTIDE SEQUENCE [LARGE SCALE GENOMIC DNA]</scope>
    <source>
        <strain evidence="3">Ar21-2</strain>
    </source>
</reference>
<protein>
    <submittedName>
        <fullName evidence="2">Uncharacterized protein</fullName>
    </submittedName>
</protein>
<gene>
    <name evidence="2" type="ORF">ARMGADRAFT_1034656</name>
</gene>
<keyword evidence="1" id="KW-1133">Transmembrane helix</keyword>
<keyword evidence="1" id="KW-0472">Membrane</keyword>
<proteinExistence type="predicted"/>
<name>A0A2H3D8K1_ARMGA</name>
<organism evidence="2 3">
    <name type="scientific">Armillaria gallica</name>
    <name type="common">Bulbous honey fungus</name>
    <name type="synonym">Armillaria bulbosa</name>
    <dbReference type="NCBI Taxonomy" id="47427"/>
    <lineage>
        <taxon>Eukaryota</taxon>
        <taxon>Fungi</taxon>
        <taxon>Dikarya</taxon>
        <taxon>Basidiomycota</taxon>
        <taxon>Agaricomycotina</taxon>
        <taxon>Agaricomycetes</taxon>
        <taxon>Agaricomycetidae</taxon>
        <taxon>Agaricales</taxon>
        <taxon>Marasmiineae</taxon>
        <taxon>Physalacriaceae</taxon>
        <taxon>Armillaria</taxon>
    </lineage>
</organism>
<dbReference type="EMBL" id="KZ293677">
    <property type="protein sequence ID" value="PBK87762.1"/>
    <property type="molecule type" value="Genomic_DNA"/>
</dbReference>
<evidence type="ECO:0000313" key="3">
    <source>
        <dbReference type="Proteomes" id="UP000217790"/>
    </source>
</evidence>
<dbReference type="InParanoid" id="A0A2H3D8K1"/>
<evidence type="ECO:0000313" key="2">
    <source>
        <dbReference type="EMBL" id="PBK87762.1"/>
    </source>
</evidence>
<accession>A0A2H3D8K1</accession>
<evidence type="ECO:0000256" key="1">
    <source>
        <dbReference type="SAM" id="Phobius"/>
    </source>
</evidence>
<keyword evidence="1" id="KW-0812">Transmembrane</keyword>
<sequence length="215" mass="22386">MGRGDCARVGLGTLGRLLATIAVSSEQTDGTIISGTLENGDVEMTSLVSLAVQWLGLLGGASAGMAASMGETDGTIVSSTLKNGGDETMAPAKMVGAIVSSTLESGSNKMMAPVNVAIPSSPSSTVHSPVQSSHNPSLPTLHALGPMYIAVTVVVVTVVILPVSALLFVEVMKQGGRVIVWEKDSEMVVTFKMHADYVWIIRGLFESFNYNGQMN</sequence>
<feature type="transmembrane region" description="Helical" evidence="1">
    <location>
        <begin position="147"/>
        <end position="169"/>
    </location>
</feature>
<keyword evidence="3" id="KW-1185">Reference proteome</keyword>